<dbReference type="GO" id="GO:0015385">
    <property type="term" value="F:sodium:proton antiporter activity"/>
    <property type="evidence" value="ECO:0007669"/>
    <property type="project" value="InterPro"/>
</dbReference>
<evidence type="ECO:0000256" key="4">
    <source>
        <dbReference type="ARBA" id="ARBA00022692"/>
    </source>
</evidence>
<dbReference type="Proteomes" id="UP000007947">
    <property type="component" value="Chromosome"/>
</dbReference>
<evidence type="ECO:0000259" key="12">
    <source>
        <dbReference type="Pfam" id="PF00999"/>
    </source>
</evidence>
<feature type="transmembrane region" description="Helical" evidence="11">
    <location>
        <begin position="232"/>
        <end position="249"/>
    </location>
</feature>
<dbReference type="STRING" id="1032480.MLP_45150"/>
<dbReference type="PANTHER" id="PTHR10110">
    <property type="entry name" value="SODIUM/HYDROGEN EXCHANGER"/>
    <property type="match status" value="1"/>
</dbReference>
<evidence type="ECO:0000313" key="13">
    <source>
        <dbReference type="EMBL" id="BAK37529.1"/>
    </source>
</evidence>
<evidence type="ECO:0000256" key="5">
    <source>
        <dbReference type="ARBA" id="ARBA00022989"/>
    </source>
</evidence>
<name>F5XTT0_MICPN</name>
<gene>
    <name evidence="13" type="ordered locus">MLP_45150</name>
</gene>
<keyword evidence="2" id="KW-0813">Transport</keyword>
<feature type="region of interest" description="Disordered" evidence="10">
    <location>
        <begin position="350"/>
        <end position="369"/>
    </location>
</feature>
<keyword evidence="4 11" id="KW-0812">Transmembrane</keyword>
<keyword evidence="14" id="KW-1185">Reference proteome</keyword>
<feature type="transmembrane region" description="Helical" evidence="11">
    <location>
        <begin position="301"/>
        <end position="328"/>
    </location>
</feature>
<dbReference type="Gene3D" id="6.10.140.1330">
    <property type="match status" value="1"/>
</dbReference>
<protein>
    <submittedName>
        <fullName evidence="13">Putative solute/hydrogen antiporter</fullName>
    </submittedName>
</protein>
<dbReference type="HOGENOM" id="CLU_005912_8_2_11"/>
<evidence type="ECO:0000256" key="8">
    <source>
        <dbReference type="ARBA" id="ARBA00023136"/>
    </source>
</evidence>
<dbReference type="InterPro" id="IPR018422">
    <property type="entry name" value="Cation/H_exchanger_CPA1"/>
</dbReference>
<evidence type="ECO:0000256" key="1">
    <source>
        <dbReference type="ARBA" id="ARBA00004651"/>
    </source>
</evidence>
<dbReference type="KEGG" id="mph:MLP_45150"/>
<keyword evidence="8 11" id="KW-0472">Membrane</keyword>
<evidence type="ECO:0000256" key="2">
    <source>
        <dbReference type="ARBA" id="ARBA00022448"/>
    </source>
</evidence>
<evidence type="ECO:0000256" key="3">
    <source>
        <dbReference type="ARBA" id="ARBA00022475"/>
    </source>
</evidence>
<feature type="transmembrane region" description="Helical" evidence="11">
    <location>
        <begin position="270"/>
        <end position="289"/>
    </location>
</feature>
<dbReference type="GO" id="GO:0051453">
    <property type="term" value="P:regulation of intracellular pH"/>
    <property type="evidence" value="ECO:0007669"/>
    <property type="project" value="TreeGrafter"/>
</dbReference>
<sequence>MTMDLLEVALIGIVAIVAVNVIAPKIRIAAPLLLVLLGIGISFLPMVAPVEIEPEWILGGVLPPLLYSAAVNMPTMDFRRDLRTISAYSVLLVIASAVVIGYVMSRLVPGIDLATGIALGAILSPTDAVATSIVKRAGVSSRLTTVLEGESLLNDASALVLLRSATAATALLSAREIAGDFLWAVVVAVGIGLVIGKLNLAVRARIPHTTSSVAISLVVPFVAYIPAEHLNASGLVAAVVAGLVTGHGSPSRLRPQDRLTTEAVWQTLEMLLESAIFLLMGLELYGLVLEVHEEHGSIQTALWLAALGTVMVIVLRAAFVAPSLWLLARRGRRNPKTRARIAAIKDRLDAGDLSPPTRRPGTDKAEHEARVSARSAQLSTYLTRQIADLDYLSAQAFGWREGIVLVWAGMRGAVTLAAAQSLPADTPQRASLILIAFFVAAGTLLVQGGTLGWLVRLLGLARTEPDEHQEKLHELRRELSDVAAERLSDNSLTKPDGTAFSPLAVDWALKIISSLAAADDQHTAEGTNLHSERGQLRLALIELQREELLRIRDLGTYPSSVLEDTLTQLDADQLSLELRTNP</sequence>
<dbReference type="PANTHER" id="PTHR10110:SF86">
    <property type="entry name" value="SODIUM_HYDROGEN EXCHANGER 7"/>
    <property type="match status" value="1"/>
</dbReference>
<feature type="transmembrane region" description="Helical" evidence="11">
    <location>
        <begin position="432"/>
        <end position="455"/>
    </location>
</feature>
<dbReference type="Pfam" id="PF00999">
    <property type="entry name" value="Na_H_Exchanger"/>
    <property type="match status" value="2"/>
</dbReference>
<keyword evidence="6" id="KW-0915">Sodium</keyword>
<proteinExistence type="predicted"/>
<dbReference type="EMBL" id="AP012204">
    <property type="protein sequence ID" value="BAK37529.1"/>
    <property type="molecule type" value="Genomic_DNA"/>
</dbReference>
<evidence type="ECO:0000256" key="11">
    <source>
        <dbReference type="SAM" id="Phobius"/>
    </source>
</evidence>
<feature type="transmembrane region" description="Helical" evidence="11">
    <location>
        <begin position="56"/>
        <end position="73"/>
    </location>
</feature>
<dbReference type="InterPro" id="IPR006153">
    <property type="entry name" value="Cation/H_exchanger_TM"/>
</dbReference>
<organism evidence="13 14">
    <name type="scientific">Microlunatus phosphovorus (strain ATCC 700054 / DSM 10555 / JCM 9379 / NBRC 101784 / NCIMB 13414 / VKM Ac-1990 / NM-1)</name>
    <dbReference type="NCBI Taxonomy" id="1032480"/>
    <lineage>
        <taxon>Bacteria</taxon>
        <taxon>Bacillati</taxon>
        <taxon>Actinomycetota</taxon>
        <taxon>Actinomycetes</taxon>
        <taxon>Propionibacteriales</taxon>
        <taxon>Propionibacteriaceae</taxon>
        <taxon>Microlunatus</taxon>
    </lineage>
</organism>
<evidence type="ECO:0000256" key="6">
    <source>
        <dbReference type="ARBA" id="ARBA00023053"/>
    </source>
</evidence>
<keyword evidence="3" id="KW-1003">Cell membrane</keyword>
<feature type="transmembrane region" description="Helical" evidence="11">
    <location>
        <begin position="6"/>
        <end position="23"/>
    </location>
</feature>
<evidence type="ECO:0000313" key="14">
    <source>
        <dbReference type="Proteomes" id="UP000007947"/>
    </source>
</evidence>
<dbReference type="AlphaFoldDB" id="F5XTT0"/>
<evidence type="ECO:0000256" key="10">
    <source>
        <dbReference type="SAM" id="MobiDB-lite"/>
    </source>
</evidence>
<feature type="compositionally biased region" description="Basic and acidic residues" evidence="10">
    <location>
        <begin position="360"/>
        <end position="369"/>
    </location>
</feature>
<reference evidence="13 14" key="1">
    <citation type="submission" date="2011-05" db="EMBL/GenBank/DDBJ databases">
        <title>Whole genome sequence of Microlunatus phosphovorus NM-1.</title>
        <authorList>
            <person name="Hosoyama A."/>
            <person name="Sasaki K."/>
            <person name="Harada T."/>
            <person name="Igarashi R."/>
            <person name="Kawakoshi A."/>
            <person name="Sasagawa M."/>
            <person name="Fukada J."/>
            <person name="Nakamura S."/>
            <person name="Katano Y."/>
            <person name="Hanada S."/>
            <person name="Kamagata Y."/>
            <person name="Nakamura N."/>
            <person name="Yamazaki S."/>
            <person name="Fujita N."/>
        </authorList>
    </citation>
    <scope>NUCLEOTIDE SEQUENCE [LARGE SCALE GENOMIC DNA]</scope>
    <source>
        <strain evidence="14">ATCC 700054 / DSM 10555 / JCM 9379 / NBRC 101784 / NCIMB 13414 / VKM Ac-1990 / NM-1</strain>
    </source>
</reference>
<feature type="transmembrane region" description="Helical" evidence="11">
    <location>
        <begin position="181"/>
        <end position="202"/>
    </location>
</feature>
<dbReference type="GO" id="GO:0098719">
    <property type="term" value="P:sodium ion import across plasma membrane"/>
    <property type="evidence" value="ECO:0007669"/>
    <property type="project" value="TreeGrafter"/>
</dbReference>
<feature type="domain" description="Cation/H+ exchanger transmembrane" evidence="12">
    <location>
        <begin position="393"/>
        <end position="456"/>
    </location>
</feature>
<accession>F5XTT0</accession>
<keyword evidence="7" id="KW-0406">Ion transport</keyword>
<feature type="domain" description="Cation/H+ exchanger transmembrane" evidence="12">
    <location>
        <begin position="14"/>
        <end position="332"/>
    </location>
</feature>
<evidence type="ECO:0000256" key="9">
    <source>
        <dbReference type="ARBA" id="ARBA00023201"/>
    </source>
</evidence>
<keyword evidence="5 11" id="KW-1133">Transmembrane helix</keyword>
<feature type="transmembrane region" description="Helical" evidence="11">
    <location>
        <begin position="30"/>
        <end position="50"/>
    </location>
</feature>
<keyword evidence="9" id="KW-0739">Sodium transport</keyword>
<feature type="transmembrane region" description="Helical" evidence="11">
    <location>
        <begin position="209"/>
        <end position="226"/>
    </location>
</feature>
<comment type="subcellular location">
    <subcellularLocation>
        <location evidence="1">Cell membrane</location>
        <topology evidence="1">Multi-pass membrane protein</topology>
    </subcellularLocation>
</comment>
<feature type="transmembrane region" description="Helical" evidence="11">
    <location>
        <begin position="85"/>
        <end position="104"/>
    </location>
</feature>
<dbReference type="eggNOG" id="COG0025">
    <property type="taxonomic scope" value="Bacteria"/>
</dbReference>
<evidence type="ECO:0000256" key="7">
    <source>
        <dbReference type="ARBA" id="ARBA00023065"/>
    </source>
</evidence>
<dbReference type="GO" id="GO:0015386">
    <property type="term" value="F:potassium:proton antiporter activity"/>
    <property type="evidence" value="ECO:0007669"/>
    <property type="project" value="TreeGrafter"/>
</dbReference>
<dbReference type="GO" id="GO:0005886">
    <property type="term" value="C:plasma membrane"/>
    <property type="evidence" value="ECO:0007669"/>
    <property type="project" value="UniProtKB-SubCell"/>
</dbReference>